<feature type="compositionally biased region" description="Polar residues" evidence="1">
    <location>
        <begin position="471"/>
        <end position="482"/>
    </location>
</feature>
<evidence type="ECO:0000313" key="2">
    <source>
        <dbReference type="EMBL" id="CAE7571123.1"/>
    </source>
</evidence>
<dbReference type="Proteomes" id="UP000601435">
    <property type="component" value="Unassembled WGS sequence"/>
</dbReference>
<evidence type="ECO:0000313" key="3">
    <source>
        <dbReference type="Proteomes" id="UP000601435"/>
    </source>
</evidence>
<evidence type="ECO:0000256" key="1">
    <source>
        <dbReference type="SAM" id="MobiDB-lite"/>
    </source>
</evidence>
<comment type="caution">
    <text evidence="2">The sequence shown here is derived from an EMBL/GenBank/DDBJ whole genome shotgun (WGS) entry which is preliminary data.</text>
</comment>
<sequence>MAYDIAPHADAMRLPTPARAVQIPVVQSSTAITALSPVCRTRVILPTDRSPKASPVLRGFGFPQTVVRKAPEVAKAEAKPEAVQLLQPEVAKEAAATKSVDAPKEPLSVPSDGTAKEEQKEINEAAKESKLDVQTGQGEHRDSPDLLGDFRSQTSTQASEVKCESPQIAGVPVLEEEVRSVRPLPPRPQHAPDLREVLAEAVDDPVGFAWEFLPDRHPVEAEGERRFVGECLARVGLELQAGASLAKWVLFGLCLAAAGVIFYSGLNTQRQQRTWKFMICVGEMQGVPPQSDKSSCTGTMEVWRVGASPGFFFNFSPWFFPRWLGELPPLAETQLPRVTMALPEVVLAGDSCSLRFDSLNVCEDVALRDVVDAEASLEIWKAVQGLVPETFEGCRLTGPHPKLRLLQCSGPDVVFKEALGTTVKLLRKAMGVRTKCTLEMLYSRLTVLVYVACPTELLPLRERASICETSQTPAAASRGQQSSEKKQKYPHRSIPALPVDTCALWMMAWMWYEAEAETTQPHQTTTGLTDMEVRWPFVLAARAVGRGFSVASSEVCDFLSRPALVERTLAFVGTKRQELSRLVADAGSGPQDARRLEELLDFVLAYDTEDLGDILGGRGFMSMTMALATPALRLKAYKAWEAARCLHGDEKCVLLAETLLKDTSDPDPEVRLASVGSYFFLIPKEHEEVRSQAITKVLEQEEDPAVRHRAVQGIANLVQAAKQSAEEVATLRQSYAETLRKIASSASSSLETSLALRALAELAMSQPVLLLGCWCWLQKLFFRDGRGCVHPVSTWYVQKREDLTQLHCRLEASETENVPLQVLRVVLEETLQERVRRGGQGIFVQAGVMMSMGNKKVVKIACSCDGSEGHLSVCWDWDVKLEPKCDH</sequence>
<gene>
    <name evidence="2" type="ORF">SNEC2469_LOCUS16661</name>
</gene>
<feature type="region of interest" description="Disordered" evidence="1">
    <location>
        <begin position="471"/>
        <end position="491"/>
    </location>
</feature>
<protein>
    <submittedName>
        <fullName evidence="2">Uncharacterized protein</fullName>
    </submittedName>
</protein>
<dbReference type="OrthoDB" id="442790at2759"/>
<keyword evidence="3" id="KW-1185">Reference proteome</keyword>
<proteinExistence type="predicted"/>
<organism evidence="2 3">
    <name type="scientific">Symbiodinium necroappetens</name>
    <dbReference type="NCBI Taxonomy" id="1628268"/>
    <lineage>
        <taxon>Eukaryota</taxon>
        <taxon>Sar</taxon>
        <taxon>Alveolata</taxon>
        <taxon>Dinophyceae</taxon>
        <taxon>Suessiales</taxon>
        <taxon>Symbiodiniaceae</taxon>
        <taxon>Symbiodinium</taxon>
    </lineage>
</organism>
<name>A0A812UN50_9DINO</name>
<dbReference type="EMBL" id="CAJNJA010027165">
    <property type="protein sequence ID" value="CAE7571123.1"/>
    <property type="molecule type" value="Genomic_DNA"/>
</dbReference>
<dbReference type="SUPFAM" id="SSF48371">
    <property type="entry name" value="ARM repeat"/>
    <property type="match status" value="1"/>
</dbReference>
<accession>A0A812UN50</accession>
<reference evidence="2" key="1">
    <citation type="submission" date="2021-02" db="EMBL/GenBank/DDBJ databases">
        <authorList>
            <person name="Dougan E. K."/>
            <person name="Rhodes N."/>
            <person name="Thang M."/>
            <person name="Chan C."/>
        </authorList>
    </citation>
    <scope>NUCLEOTIDE SEQUENCE</scope>
</reference>
<dbReference type="AlphaFoldDB" id="A0A812UN50"/>
<dbReference type="InterPro" id="IPR016024">
    <property type="entry name" value="ARM-type_fold"/>
</dbReference>
<feature type="compositionally biased region" description="Basic and acidic residues" evidence="1">
    <location>
        <begin position="114"/>
        <end position="131"/>
    </location>
</feature>
<feature type="region of interest" description="Disordered" evidence="1">
    <location>
        <begin position="94"/>
        <end position="164"/>
    </location>
</feature>